<reference evidence="1" key="1">
    <citation type="journal article" date="2020" name="New Phytol.">
        <title>Comparative genomics reveals dynamic genome evolution in host specialist ectomycorrhizal fungi.</title>
        <authorList>
            <person name="Lofgren L.A."/>
            <person name="Nguyen N.H."/>
            <person name="Vilgalys R."/>
            <person name="Ruytinx J."/>
            <person name="Liao H.L."/>
            <person name="Branco S."/>
            <person name="Kuo A."/>
            <person name="LaButti K."/>
            <person name="Lipzen A."/>
            <person name="Andreopoulos W."/>
            <person name="Pangilinan J."/>
            <person name="Riley R."/>
            <person name="Hundley H."/>
            <person name="Na H."/>
            <person name="Barry K."/>
            <person name="Grigoriev I.V."/>
            <person name="Stajich J.E."/>
            <person name="Kennedy P.G."/>
        </authorList>
    </citation>
    <scope>NUCLEOTIDE SEQUENCE</scope>
    <source>
        <strain evidence="1">S12</strain>
    </source>
</reference>
<evidence type="ECO:0000313" key="1">
    <source>
        <dbReference type="EMBL" id="KAG1800236.1"/>
    </source>
</evidence>
<dbReference type="GeneID" id="64591104"/>
<sequence length="285" mass="32795">MRHASPFHQHQTIEEHFSFWDADKYATLEALKSIQTLTAELVTIKAELSLTDEDFYQFYKEEYDHLDSLKLPPVRDQLCIHYVEVLDELAELRTDWDAAREVGNNALTSIPTGSLEQINSALTQAHIQVDTSYTKLQNAEALVAHIEVQLVVDQRWEIGGPEYQHFKEEATLGKYCTALDELERLIVMRLFKLSKLSLLGTGKFIGKALQRCSDVIRDAINWYNTQAVALKPPLSPQPKISWKDIADYGFLGKFDLLRYSRNNIRTSDWSKPGHRETTTKFFKLC</sequence>
<proteinExistence type="predicted"/>
<keyword evidence="2" id="KW-1185">Reference proteome</keyword>
<organism evidence="1 2">
    <name type="scientific">Suillus plorans</name>
    <dbReference type="NCBI Taxonomy" id="116603"/>
    <lineage>
        <taxon>Eukaryota</taxon>
        <taxon>Fungi</taxon>
        <taxon>Dikarya</taxon>
        <taxon>Basidiomycota</taxon>
        <taxon>Agaricomycotina</taxon>
        <taxon>Agaricomycetes</taxon>
        <taxon>Agaricomycetidae</taxon>
        <taxon>Boletales</taxon>
        <taxon>Suillineae</taxon>
        <taxon>Suillaceae</taxon>
        <taxon>Suillus</taxon>
    </lineage>
</organism>
<dbReference type="AlphaFoldDB" id="A0A9P7DPW6"/>
<dbReference type="RefSeq" id="XP_041164222.1">
    <property type="nucleotide sequence ID" value="XM_041297340.1"/>
</dbReference>
<accession>A0A9P7DPW6</accession>
<dbReference type="EMBL" id="JABBWE010000009">
    <property type="protein sequence ID" value="KAG1800236.1"/>
    <property type="molecule type" value="Genomic_DNA"/>
</dbReference>
<evidence type="ECO:0000313" key="2">
    <source>
        <dbReference type="Proteomes" id="UP000719766"/>
    </source>
</evidence>
<dbReference type="Proteomes" id="UP000719766">
    <property type="component" value="Unassembled WGS sequence"/>
</dbReference>
<comment type="caution">
    <text evidence="1">The sequence shown here is derived from an EMBL/GenBank/DDBJ whole genome shotgun (WGS) entry which is preliminary data.</text>
</comment>
<gene>
    <name evidence="1" type="ORF">HD556DRAFT_1230306</name>
</gene>
<name>A0A9P7DPW6_9AGAM</name>
<protein>
    <submittedName>
        <fullName evidence="1">Uncharacterized protein</fullName>
    </submittedName>
</protein>
<dbReference type="OrthoDB" id="3251205at2759"/>